<gene>
    <name evidence="6" type="ORF">QX51_09105</name>
</gene>
<dbReference type="InterPro" id="IPR000595">
    <property type="entry name" value="cNMP-bd_dom"/>
</dbReference>
<comment type="caution">
    <text evidence="6">The sequence shown here is derived from an EMBL/GenBank/DDBJ whole genome shotgun (WGS) entry which is preliminary data.</text>
</comment>
<dbReference type="CDD" id="cd00038">
    <property type="entry name" value="CAP_ED"/>
    <property type="match status" value="1"/>
</dbReference>
<feature type="domain" description="HTH crp-type" evidence="5">
    <location>
        <begin position="144"/>
        <end position="217"/>
    </location>
</feature>
<dbReference type="PROSITE" id="PS50042">
    <property type="entry name" value="CNMP_BINDING_3"/>
    <property type="match status" value="1"/>
</dbReference>
<dbReference type="Pfam" id="PF13545">
    <property type="entry name" value="HTH_Crp_2"/>
    <property type="match status" value="1"/>
</dbReference>
<dbReference type="Pfam" id="PF00027">
    <property type="entry name" value="cNMP_binding"/>
    <property type="match status" value="1"/>
</dbReference>
<keyword evidence="7" id="KW-1185">Reference proteome</keyword>
<feature type="domain" description="Cyclic nucleotide-binding" evidence="4">
    <location>
        <begin position="10"/>
        <end position="113"/>
    </location>
</feature>
<evidence type="ECO:0000313" key="7">
    <source>
        <dbReference type="Proteomes" id="UP000031189"/>
    </source>
</evidence>
<accession>A0A0B3VXF5</accession>
<dbReference type="InterPro" id="IPR050397">
    <property type="entry name" value="Env_Response_Regulators"/>
</dbReference>
<dbReference type="InterPro" id="IPR018490">
    <property type="entry name" value="cNMP-bd_dom_sf"/>
</dbReference>
<sequence length="225" mass="26483">MGSHMDSIELFQNIKEESKIELEKILKIRKVSKKEILFYERDMVDKVYFIKEGKISLFKINESGERKIIFILPKGQMINDVFIDENKSSAVSCEAFENSTLLECSSKDFLKIMENDFTLTKNILNHMQNINRRLYRQLKNSISIRMDKKLAAKLYRMGREFGINKGEWTLINANLTITYIADMLGCKRETLSRSMKILQDENLVKIENKKMYIKKEELSSYFKST</sequence>
<dbReference type="AlphaFoldDB" id="A0A0B3VXF5"/>
<evidence type="ECO:0000259" key="4">
    <source>
        <dbReference type="PROSITE" id="PS50042"/>
    </source>
</evidence>
<dbReference type="EMBL" id="JWHR01000080">
    <property type="protein sequence ID" value="KHS57279.1"/>
    <property type="molecule type" value="Genomic_DNA"/>
</dbReference>
<dbReference type="PANTHER" id="PTHR24567">
    <property type="entry name" value="CRP FAMILY TRANSCRIPTIONAL REGULATORY PROTEIN"/>
    <property type="match status" value="1"/>
</dbReference>
<dbReference type="SUPFAM" id="SSF46785">
    <property type="entry name" value="Winged helix' DNA-binding domain"/>
    <property type="match status" value="1"/>
</dbReference>
<evidence type="ECO:0000256" key="2">
    <source>
        <dbReference type="ARBA" id="ARBA00023125"/>
    </source>
</evidence>
<evidence type="ECO:0000256" key="1">
    <source>
        <dbReference type="ARBA" id="ARBA00023015"/>
    </source>
</evidence>
<dbReference type="GO" id="GO:0005829">
    <property type="term" value="C:cytosol"/>
    <property type="evidence" value="ECO:0007669"/>
    <property type="project" value="TreeGrafter"/>
</dbReference>
<protein>
    <submittedName>
        <fullName evidence="6">Crp/Fnr family transcriptional regulator</fullName>
    </submittedName>
</protein>
<dbReference type="Proteomes" id="UP000031189">
    <property type="component" value="Unassembled WGS sequence"/>
</dbReference>
<keyword evidence="1" id="KW-0805">Transcription regulation</keyword>
<name>A0A0B3VXF5_9FIRM</name>
<evidence type="ECO:0000313" key="6">
    <source>
        <dbReference type="EMBL" id="KHS57279.1"/>
    </source>
</evidence>
<proteinExistence type="predicted"/>
<dbReference type="GO" id="GO:0003700">
    <property type="term" value="F:DNA-binding transcription factor activity"/>
    <property type="evidence" value="ECO:0007669"/>
    <property type="project" value="TreeGrafter"/>
</dbReference>
<dbReference type="PANTHER" id="PTHR24567:SF74">
    <property type="entry name" value="HTH-TYPE TRANSCRIPTIONAL REGULATOR ARCR"/>
    <property type="match status" value="1"/>
</dbReference>
<keyword evidence="2" id="KW-0238">DNA-binding</keyword>
<dbReference type="InterPro" id="IPR036388">
    <property type="entry name" value="WH-like_DNA-bd_sf"/>
</dbReference>
<organism evidence="6 7">
    <name type="scientific">Terrisporobacter othiniensis</name>
    <dbReference type="NCBI Taxonomy" id="1577792"/>
    <lineage>
        <taxon>Bacteria</taxon>
        <taxon>Bacillati</taxon>
        <taxon>Bacillota</taxon>
        <taxon>Clostridia</taxon>
        <taxon>Peptostreptococcales</taxon>
        <taxon>Peptostreptococcaceae</taxon>
        <taxon>Terrisporobacter</taxon>
    </lineage>
</organism>
<dbReference type="PROSITE" id="PS51063">
    <property type="entry name" value="HTH_CRP_2"/>
    <property type="match status" value="1"/>
</dbReference>
<dbReference type="GO" id="GO:0003677">
    <property type="term" value="F:DNA binding"/>
    <property type="evidence" value="ECO:0007669"/>
    <property type="project" value="UniProtKB-KW"/>
</dbReference>
<dbReference type="InterPro" id="IPR012318">
    <property type="entry name" value="HTH_CRP"/>
</dbReference>
<evidence type="ECO:0000256" key="3">
    <source>
        <dbReference type="ARBA" id="ARBA00023163"/>
    </source>
</evidence>
<keyword evidence="3" id="KW-0804">Transcription</keyword>
<dbReference type="SMART" id="SM00419">
    <property type="entry name" value="HTH_CRP"/>
    <property type="match status" value="1"/>
</dbReference>
<dbReference type="Gene3D" id="1.10.10.10">
    <property type="entry name" value="Winged helix-like DNA-binding domain superfamily/Winged helix DNA-binding domain"/>
    <property type="match status" value="1"/>
</dbReference>
<dbReference type="InterPro" id="IPR036390">
    <property type="entry name" value="WH_DNA-bd_sf"/>
</dbReference>
<dbReference type="SUPFAM" id="SSF51206">
    <property type="entry name" value="cAMP-binding domain-like"/>
    <property type="match status" value="1"/>
</dbReference>
<evidence type="ECO:0000259" key="5">
    <source>
        <dbReference type="PROSITE" id="PS51063"/>
    </source>
</evidence>
<dbReference type="Gene3D" id="2.60.120.10">
    <property type="entry name" value="Jelly Rolls"/>
    <property type="match status" value="1"/>
</dbReference>
<dbReference type="SMART" id="SM00100">
    <property type="entry name" value="cNMP"/>
    <property type="match status" value="1"/>
</dbReference>
<dbReference type="STRING" id="1577792.QX51_09105"/>
<reference evidence="6 7" key="1">
    <citation type="submission" date="2014-12" db="EMBL/GenBank/DDBJ databases">
        <title>Draft genome sequence of Terrisporobacter sp. 08-306576, isolated from the blood culture of a bacteremia patient.</title>
        <authorList>
            <person name="Lund L.C."/>
            <person name="Sydenham T.V."/>
            <person name="Hogh S.V."/>
            <person name="Skov M.N."/>
            <person name="Kemp M."/>
            <person name="Justesen U.S."/>
        </authorList>
    </citation>
    <scope>NUCLEOTIDE SEQUENCE [LARGE SCALE GENOMIC DNA]</scope>
    <source>
        <strain evidence="6 7">08-306576</strain>
    </source>
</reference>
<dbReference type="InterPro" id="IPR014710">
    <property type="entry name" value="RmlC-like_jellyroll"/>
</dbReference>